<dbReference type="PANTHER" id="PTHR30146:SF109">
    <property type="entry name" value="HTH-TYPE TRANSCRIPTIONAL REGULATOR GALS"/>
    <property type="match status" value="1"/>
</dbReference>
<gene>
    <name evidence="5" type="ORF">FMM80_01580</name>
</gene>
<evidence type="ECO:0000256" key="2">
    <source>
        <dbReference type="ARBA" id="ARBA00023125"/>
    </source>
</evidence>
<keyword evidence="1" id="KW-0805">Transcription regulation</keyword>
<dbReference type="EMBL" id="VIRB01000024">
    <property type="protein sequence ID" value="NDO67485.1"/>
    <property type="molecule type" value="Genomic_DNA"/>
</dbReference>
<dbReference type="PANTHER" id="PTHR30146">
    <property type="entry name" value="LACI-RELATED TRANSCRIPTIONAL REPRESSOR"/>
    <property type="match status" value="1"/>
</dbReference>
<dbReference type="GO" id="GO:0003700">
    <property type="term" value="F:DNA-binding transcription factor activity"/>
    <property type="evidence" value="ECO:0007669"/>
    <property type="project" value="TreeGrafter"/>
</dbReference>
<dbReference type="InterPro" id="IPR046335">
    <property type="entry name" value="LacI/GalR-like_sensor"/>
</dbReference>
<evidence type="ECO:0000313" key="6">
    <source>
        <dbReference type="Proteomes" id="UP000474104"/>
    </source>
</evidence>
<accession>A0A9X5C3Y6</accession>
<protein>
    <recommendedName>
        <fullName evidence="4">Transcriptional regulator LacI/GalR-like sensor domain-containing protein</fullName>
    </recommendedName>
</protein>
<feature type="domain" description="Transcriptional regulator LacI/GalR-like sensor" evidence="4">
    <location>
        <begin position="3"/>
        <end position="82"/>
    </location>
</feature>
<proteinExistence type="predicted"/>
<evidence type="ECO:0000256" key="1">
    <source>
        <dbReference type="ARBA" id="ARBA00023015"/>
    </source>
</evidence>
<organism evidence="5 6">
    <name type="scientific">Schaedlerella arabinosiphila</name>
    <dbReference type="NCBI Taxonomy" id="2044587"/>
    <lineage>
        <taxon>Bacteria</taxon>
        <taxon>Bacillati</taxon>
        <taxon>Bacillota</taxon>
        <taxon>Clostridia</taxon>
        <taxon>Lachnospirales</taxon>
        <taxon>Lachnospiraceae</taxon>
        <taxon>Schaedlerella</taxon>
    </lineage>
</organism>
<name>A0A9X5C3Y6_9FIRM</name>
<sequence length="85" mass="9709">MSIGVLNCLRNHGIQVPDYIMLASFDNIEQAEYCNPRLTTLNVPIEAMRVKAVELLVAQMENRECKNTGNAFELELIIRETTKNR</sequence>
<dbReference type="SUPFAM" id="SSF53822">
    <property type="entry name" value="Periplasmic binding protein-like I"/>
    <property type="match status" value="1"/>
</dbReference>
<dbReference type="Pfam" id="PF13377">
    <property type="entry name" value="Peripla_BP_3"/>
    <property type="match status" value="1"/>
</dbReference>
<evidence type="ECO:0000256" key="3">
    <source>
        <dbReference type="ARBA" id="ARBA00023163"/>
    </source>
</evidence>
<reference evidence="5 6" key="1">
    <citation type="submission" date="2019-07" db="EMBL/GenBank/DDBJ databases">
        <title>Draft genome sequences of 15 bacterial species constituting the stable defined intestinal microbiota of the GM15 gnotobiotic mouse model.</title>
        <authorList>
            <person name="Elie C."/>
            <person name="Mathieu A."/>
            <person name="Saliou A."/>
            <person name="Darnaud M."/>
            <person name="Leulier F."/>
            <person name="Tamellini A."/>
        </authorList>
    </citation>
    <scope>NUCLEOTIDE SEQUENCE [LARGE SCALE GENOMIC DNA]</scope>
    <source>
        <strain evidence="6">ASF 502</strain>
    </source>
</reference>
<dbReference type="AlphaFoldDB" id="A0A9X5C3Y6"/>
<dbReference type="InterPro" id="IPR028082">
    <property type="entry name" value="Peripla_BP_I"/>
</dbReference>
<comment type="caution">
    <text evidence="5">The sequence shown here is derived from an EMBL/GenBank/DDBJ whole genome shotgun (WGS) entry which is preliminary data.</text>
</comment>
<keyword evidence="3" id="KW-0804">Transcription</keyword>
<dbReference type="Gene3D" id="3.40.50.2300">
    <property type="match status" value="1"/>
</dbReference>
<evidence type="ECO:0000313" key="5">
    <source>
        <dbReference type="EMBL" id="NDO67485.1"/>
    </source>
</evidence>
<keyword evidence="2" id="KW-0238">DNA-binding</keyword>
<evidence type="ECO:0000259" key="4">
    <source>
        <dbReference type="Pfam" id="PF13377"/>
    </source>
</evidence>
<dbReference type="Proteomes" id="UP000474104">
    <property type="component" value="Unassembled WGS sequence"/>
</dbReference>
<dbReference type="GO" id="GO:0000976">
    <property type="term" value="F:transcription cis-regulatory region binding"/>
    <property type="evidence" value="ECO:0007669"/>
    <property type="project" value="TreeGrafter"/>
</dbReference>